<feature type="domain" description="Protein kinase" evidence="6">
    <location>
        <begin position="18"/>
        <end position="276"/>
    </location>
</feature>
<dbReference type="Gene3D" id="1.10.510.10">
    <property type="entry name" value="Transferase(Phosphotransferase) domain 1"/>
    <property type="match status" value="1"/>
</dbReference>
<dbReference type="PROSITE" id="PS50011">
    <property type="entry name" value="PROTEIN_KINASE_DOM"/>
    <property type="match status" value="1"/>
</dbReference>
<evidence type="ECO:0000256" key="1">
    <source>
        <dbReference type="ARBA" id="ARBA00022679"/>
    </source>
</evidence>
<sequence>MNAVSDTLKPGTIIQDTYEITKLMGEGGMGATFAGRNLATDHDVAIKVISSSFAGNSRAIDLFKREANLLRTIQHEAVVRYETTLQDKDGRLFLVMELLEGEPLSHYTSQGARLSSDDVLKLGRRLAAGLDAIASVGTVHRDIAPDNIFVPNNDIQSAKLIDFGLASNTFGTEKSILGDDFAGKFSYCAPEQLGLFDGKISTKTDAYALGLVLMKIAGLPVPGEGQGLGAGPARREDLLIPADKVSPALHAVLTELLRADPADRPSPITPLFEGAMADGGQAVPQRSEKTKMAVKGAEKRQSGSRGLLVGGGAVAVLIAGAVGYFAITPNEAPSPTTAVVQGEIGTNALAADDPMTQINALVAEGDDDSLNAAFGALLTLGRDTGTSQETRIKALLMAARMTDPDTHAATPSPFPTPDPGLARRIYNNAAELGSDEAAQAAARLQE</sequence>
<dbReference type="InterPro" id="IPR050339">
    <property type="entry name" value="CC_SR_Kinase"/>
</dbReference>
<evidence type="ECO:0000313" key="8">
    <source>
        <dbReference type="Proteomes" id="UP001451782"/>
    </source>
</evidence>
<name>A0AAN0NIV4_9RHOB</name>
<keyword evidence="2" id="KW-0547">Nucleotide-binding</keyword>
<dbReference type="KEGG" id="yag:AABB28_01420"/>
<dbReference type="InterPro" id="IPR000719">
    <property type="entry name" value="Prot_kinase_dom"/>
</dbReference>
<dbReference type="GO" id="GO:0004674">
    <property type="term" value="F:protein serine/threonine kinase activity"/>
    <property type="evidence" value="ECO:0007669"/>
    <property type="project" value="UniProtKB-EC"/>
</dbReference>
<reference evidence="7 8" key="1">
    <citation type="submission" date="2024-04" db="EMBL/GenBank/DDBJ databases">
        <title>Phylogenomic analyses of a clade within the roseobacter group suggest taxonomic reassignments of species of the genera Aestuariivita, Citreicella, Loktanella, Nautella, Pelagibaca, Ruegeria, Thalassobius, Thiobacimonas and Tropicibacter, and the proposal o.</title>
        <authorList>
            <person name="Jeon C.O."/>
        </authorList>
    </citation>
    <scope>NUCLEOTIDE SEQUENCE [LARGE SCALE GENOMIC DNA]</scope>
    <source>
        <strain evidence="7 8">G8-12</strain>
    </source>
</reference>
<protein>
    <submittedName>
        <fullName evidence="7">Serine/threonine-protein kinase</fullName>
        <ecNumber evidence="7">2.7.11.1</ecNumber>
    </submittedName>
</protein>
<evidence type="ECO:0000256" key="2">
    <source>
        <dbReference type="ARBA" id="ARBA00022741"/>
    </source>
</evidence>
<keyword evidence="5" id="KW-1133">Transmembrane helix</keyword>
<dbReference type="CDD" id="cd14014">
    <property type="entry name" value="STKc_PknB_like"/>
    <property type="match status" value="1"/>
</dbReference>
<accession>A0AAN0NIV4</accession>
<feature type="transmembrane region" description="Helical" evidence="5">
    <location>
        <begin position="307"/>
        <end position="327"/>
    </location>
</feature>
<dbReference type="InterPro" id="IPR020635">
    <property type="entry name" value="Tyr_kinase_cat_dom"/>
</dbReference>
<dbReference type="EMBL" id="CP151762">
    <property type="protein sequence ID" value="WZU64004.1"/>
    <property type="molecule type" value="Genomic_DNA"/>
</dbReference>
<organism evidence="7 8">
    <name type="scientific">Yoonia algicola</name>
    <dbReference type="NCBI Taxonomy" id="3137368"/>
    <lineage>
        <taxon>Bacteria</taxon>
        <taxon>Pseudomonadati</taxon>
        <taxon>Pseudomonadota</taxon>
        <taxon>Alphaproteobacteria</taxon>
        <taxon>Rhodobacterales</taxon>
        <taxon>Paracoccaceae</taxon>
        <taxon>Yoonia</taxon>
    </lineage>
</organism>
<dbReference type="PANTHER" id="PTHR11042">
    <property type="entry name" value="EUKARYOTIC TRANSLATION INITIATION FACTOR 2-ALPHA KINASE EIF2-ALPHA KINASE -RELATED"/>
    <property type="match status" value="1"/>
</dbReference>
<keyword evidence="3 7" id="KW-0418">Kinase</keyword>
<evidence type="ECO:0000256" key="4">
    <source>
        <dbReference type="ARBA" id="ARBA00022840"/>
    </source>
</evidence>
<evidence type="ECO:0000313" key="7">
    <source>
        <dbReference type="EMBL" id="WZU64004.1"/>
    </source>
</evidence>
<proteinExistence type="predicted"/>
<dbReference type="SMART" id="SM00219">
    <property type="entry name" value="TyrKc"/>
    <property type="match status" value="1"/>
</dbReference>
<evidence type="ECO:0000256" key="5">
    <source>
        <dbReference type="SAM" id="Phobius"/>
    </source>
</evidence>
<keyword evidence="8" id="KW-1185">Reference proteome</keyword>
<keyword evidence="4" id="KW-0067">ATP-binding</keyword>
<evidence type="ECO:0000259" key="6">
    <source>
        <dbReference type="PROSITE" id="PS50011"/>
    </source>
</evidence>
<dbReference type="RefSeq" id="WP_342070374.1">
    <property type="nucleotide sequence ID" value="NZ_CP151762.1"/>
</dbReference>
<dbReference type="GO" id="GO:0005737">
    <property type="term" value="C:cytoplasm"/>
    <property type="evidence" value="ECO:0007669"/>
    <property type="project" value="TreeGrafter"/>
</dbReference>
<evidence type="ECO:0000256" key="3">
    <source>
        <dbReference type="ARBA" id="ARBA00022777"/>
    </source>
</evidence>
<keyword evidence="5" id="KW-0472">Membrane</keyword>
<keyword evidence="1 7" id="KW-0808">Transferase</keyword>
<dbReference type="GO" id="GO:0005524">
    <property type="term" value="F:ATP binding"/>
    <property type="evidence" value="ECO:0007669"/>
    <property type="project" value="UniProtKB-KW"/>
</dbReference>
<keyword evidence="5" id="KW-0812">Transmembrane</keyword>
<dbReference type="AlphaFoldDB" id="A0AAN0NIV4"/>
<dbReference type="Pfam" id="PF00069">
    <property type="entry name" value="Pkinase"/>
    <property type="match status" value="1"/>
</dbReference>
<dbReference type="GO" id="GO:0004713">
    <property type="term" value="F:protein tyrosine kinase activity"/>
    <property type="evidence" value="ECO:0007669"/>
    <property type="project" value="InterPro"/>
</dbReference>
<gene>
    <name evidence="7" type="ORF">AABB28_01420</name>
</gene>
<dbReference type="SUPFAM" id="SSF56112">
    <property type="entry name" value="Protein kinase-like (PK-like)"/>
    <property type="match status" value="1"/>
</dbReference>
<dbReference type="Proteomes" id="UP001451782">
    <property type="component" value="Chromosome"/>
</dbReference>
<dbReference type="InterPro" id="IPR011009">
    <property type="entry name" value="Kinase-like_dom_sf"/>
</dbReference>
<dbReference type="EC" id="2.7.11.1" evidence="7"/>